<evidence type="ECO:0000256" key="11">
    <source>
        <dbReference type="ARBA" id="ARBA00023214"/>
    </source>
</evidence>
<name>A0A7S4JLT1_9STRA</name>
<dbReference type="GO" id="GO:0034707">
    <property type="term" value="C:chloride channel complex"/>
    <property type="evidence" value="ECO:0007669"/>
    <property type="project" value="UniProtKB-KW"/>
</dbReference>
<evidence type="ECO:0000256" key="6">
    <source>
        <dbReference type="ARBA" id="ARBA00022989"/>
    </source>
</evidence>
<keyword evidence="4" id="KW-1003">Cell membrane</keyword>
<feature type="region of interest" description="Disordered" evidence="13">
    <location>
        <begin position="129"/>
        <end position="149"/>
    </location>
</feature>
<accession>A0A7S4JLT1</accession>
<dbReference type="EMBL" id="HBKQ01043546">
    <property type="protein sequence ID" value="CAE2267797.1"/>
    <property type="molecule type" value="Transcribed_RNA"/>
</dbReference>
<evidence type="ECO:0000256" key="8">
    <source>
        <dbReference type="ARBA" id="ARBA00023136"/>
    </source>
</evidence>
<feature type="transmembrane region" description="Helical" evidence="14">
    <location>
        <begin position="90"/>
        <end position="115"/>
    </location>
</feature>
<evidence type="ECO:0000256" key="10">
    <source>
        <dbReference type="ARBA" id="ARBA00023180"/>
    </source>
</evidence>
<evidence type="ECO:0000256" key="2">
    <source>
        <dbReference type="ARBA" id="ARBA00009849"/>
    </source>
</evidence>
<feature type="transmembrane region" description="Helical" evidence="14">
    <location>
        <begin position="383"/>
        <end position="403"/>
    </location>
</feature>
<evidence type="ECO:0000256" key="7">
    <source>
        <dbReference type="ARBA" id="ARBA00023065"/>
    </source>
</evidence>
<keyword evidence="11" id="KW-0868">Chloride</keyword>
<keyword evidence="12" id="KW-0407">Ion channel</keyword>
<feature type="region of interest" description="Disordered" evidence="13">
    <location>
        <begin position="609"/>
        <end position="628"/>
    </location>
</feature>
<keyword evidence="3" id="KW-0813">Transport</keyword>
<comment type="subcellular location">
    <subcellularLocation>
        <location evidence="1">Cell membrane</location>
        <topology evidence="1">Multi-pass membrane protein</topology>
    </subcellularLocation>
</comment>
<evidence type="ECO:0000256" key="3">
    <source>
        <dbReference type="ARBA" id="ARBA00022448"/>
    </source>
</evidence>
<dbReference type="GO" id="GO:0005886">
    <property type="term" value="C:plasma membrane"/>
    <property type="evidence" value="ECO:0007669"/>
    <property type="project" value="UniProtKB-SubCell"/>
</dbReference>
<evidence type="ECO:0000256" key="12">
    <source>
        <dbReference type="ARBA" id="ARBA00023303"/>
    </source>
</evidence>
<keyword evidence="10" id="KW-0325">Glycoprotein</keyword>
<protein>
    <submittedName>
        <fullName evidence="15">Uncharacterized protein</fullName>
    </submittedName>
</protein>
<reference evidence="15" key="1">
    <citation type="submission" date="2021-01" db="EMBL/GenBank/DDBJ databases">
        <authorList>
            <person name="Corre E."/>
            <person name="Pelletier E."/>
            <person name="Niang G."/>
            <person name="Scheremetjew M."/>
            <person name="Finn R."/>
            <person name="Kale V."/>
            <person name="Holt S."/>
            <person name="Cochrane G."/>
            <person name="Meng A."/>
            <person name="Brown T."/>
            <person name="Cohen L."/>
        </authorList>
    </citation>
    <scope>NUCLEOTIDE SEQUENCE</scope>
    <source>
        <strain evidence="15">Isolate 1302-5</strain>
    </source>
</reference>
<dbReference type="AlphaFoldDB" id="A0A7S4JLT1"/>
<dbReference type="PANTHER" id="PTHR12424">
    <property type="entry name" value="TWEETY-RELATED"/>
    <property type="match status" value="1"/>
</dbReference>
<evidence type="ECO:0000256" key="14">
    <source>
        <dbReference type="SAM" id="Phobius"/>
    </source>
</evidence>
<sequence length="646" mass="70514">MAGNLQDLSDWGGWDEYDPTRWRSLHDMKEFPRETYRGPIYEPPNDILKMRNAPFRDGFPTEFSALLGFQSTSQIMTGTASSSDDIRNDYLWGLMVGSIIILALFVFWCAVLILLKCCGRKRVGCASGVPRKPPARPVPKPAAATSSSAGIELDGKEGFVSETTKAADTADEDGEYELALAKYDSEKRKFDRMVLLTRVGFLLAGFFVIMGSVLFYVKGIGSLINSLKSVQGTLTLSDDVLSSATFAMDVYVNSSSSLRESRELFQSELDQNCSDVNLPPGNGLEEIVNSLKDVRSALNELSKGIEAMAGGIRDDLVDVQNSVNSMNEGLDNAYPFLYAAIGISIVLIIITLLLMISVVLAWKRQKVRNCFVRCMKNAVVLPIFILFMILAWLFATLFMFAAIGGADFCVDPDDNTIATLQYIQKNSVAEEGAGNLIFALLKFYVSGCDDKHFPKPTGWEDEISLIETVVDAVHDLLEYFTTMEGLIGIQTLCDTGGNAFASLNSTATVLHGRLHILWISFIAVYEIISCKTMNPLYSTVAYEGICANATSGLIWIFSTQLTIALCCMAMVTLRAAAKEIEDDVEAENNEILAVGQNILVPSVSVDVAPEVSPNPTGSGEAESVGVERAAEEVEVTKESFEKASLS</sequence>
<keyword evidence="6 14" id="KW-1133">Transmembrane helix</keyword>
<organism evidence="15">
    <name type="scientific">Odontella aurita</name>
    <dbReference type="NCBI Taxonomy" id="265563"/>
    <lineage>
        <taxon>Eukaryota</taxon>
        <taxon>Sar</taxon>
        <taxon>Stramenopiles</taxon>
        <taxon>Ochrophyta</taxon>
        <taxon>Bacillariophyta</taxon>
        <taxon>Mediophyceae</taxon>
        <taxon>Biddulphiophycidae</taxon>
        <taxon>Eupodiscales</taxon>
        <taxon>Odontellaceae</taxon>
        <taxon>Odontella</taxon>
    </lineage>
</organism>
<keyword evidence="7" id="KW-0406">Ion transport</keyword>
<comment type="similarity">
    <text evidence="2">Belongs to the tweety family.</text>
</comment>
<keyword evidence="8 14" id="KW-0472">Membrane</keyword>
<feature type="transmembrane region" description="Helical" evidence="14">
    <location>
        <begin position="336"/>
        <end position="362"/>
    </location>
</feature>
<proteinExistence type="inferred from homology"/>
<dbReference type="InterPro" id="IPR006990">
    <property type="entry name" value="Tweety"/>
</dbReference>
<dbReference type="PANTHER" id="PTHR12424:SF19">
    <property type="entry name" value="INTEGRASE ZINC-BINDING DOMAIN-CONTAINING PROTEIN"/>
    <property type="match status" value="1"/>
</dbReference>
<gene>
    <name evidence="15" type="ORF">OAUR00152_LOCUS30011</name>
</gene>
<evidence type="ECO:0000256" key="4">
    <source>
        <dbReference type="ARBA" id="ARBA00022475"/>
    </source>
</evidence>
<evidence type="ECO:0000313" key="15">
    <source>
        <dbReference type="EMBL" id="CAE2267797.1"/>
    </source>
</evidence>
<keyword evidence="9" id="KW-0869">Chloride channel</keyword>
<dbReference type="GO" id="GO:0005254">
    <property type="term" value="F:chloride channel activity"/>
    <property type="evidence" value="ECO:0007669"/>
    <property type="project" value="UniProtKB-KW"/>
</dbReference>
<evidence type="ECO:0000256" key="5">
    <source>
        <dbReference type="ARBA" id="ARBA00022692"/>
    </source>
</evidence>
<keyword evidence="5 14" id="KW-0812">Transmembrane</keyword>
<evidence type="ECO:0000256" key="13">
    <source>
        <dbReference type="SAM" id="MobiDB-lite"/>
    </source>
</evidence>
<feature type="compositionally biased region" description="Pro residues" evidence="13">
    <location>
        <begin position="131"/>
        <end position="140"/>
    </location>
</feature>
<evidence type="ECO:0000256" key="9">
    <source>
        <dbReference type="ARBA" id="ARBA00023173"/>
    </source>
</evidence>
<feature type="transmembrane region" description="Helical" evidence="14">
    <location>
        <begin position="195"/>
        <end position="217"/>
    </location>
</feature>
<evidence type="ECO:0000256" key="1">
    <source>
        <dbReference type="ARBA" id="ARBA00004651"/>
    </source>
</evidence>